<dbReference type="InterPro" id="IPR017455">
    <property type="entry name" value="Znf_FYVE-rel"/>
</dbReference>
<dbReference type="InterPro" id="IPR001849">
    <property type="entry name" value="PH_domain"/>
</dbReference>
<dbReference type="SUPFAM" id="SSF50985">
    <property type="entry name" value="RCC1/BLIP-II"/>
    <property type="match status" value="1"/>
</dbReference>
<dbReference type="Pfam" id="PF16457">
    <property type="entry name" value="PH_12"/>
    <property type="match status" value="1"/>
</dbReference>
<dbReference type="GO" id="GO:0008270">
    <property type="term" value="F:zinc ion binding"/>
    <property type="evidence" value="ECO:0007669"/>
    <property type="project" value="UniProtKB-KW"/>
</dbReference>
<proteinExistence type="predicted"/>
<dbReference type="InterPro" id="IPR013591">
    <property type="entry name" value="Brevis_radix_dom"/>
</dbReference>
<dbReference type="InterPro" id="IPR013083">
    <property type="entry name" value="Znf_RING/FYVE/PHD"/>
</dbReference>
<evidence type="ECO:0000259" key="7">
    <source>
        <dbReference type="PROSITE" id="PS50003"/>
    </source>
</evidence>
<dbReference type="SMART" id="SM00064">
    <property type="entry name" value="FYVE"/>
    <property type="match status" value="1"/>
</dbReference>
<organism evidence="10 11">
    <name type="scientific">Vanilla planifolia</name>
    <name type="common">Vanilla</name>
    <dbReference type="NCBI Taxonomy" id="51239"/>
    <lineage>
        <taxon>Eukaryota</taxon>
        <taxon>Viridiplantae</taxon>
        <taxon>Streptophyta</taxon>
        <taxon>Embryophyta</taxon>
        <taxon>Tracheophyta</taxon>
        <taxon>Spermatophyta</taxon>
        <taxon>Magnoliopsida</taxon>
        <taxon>Liliopsida</taxon>
        <taxon>Asparagales</taxon>
        <taxon>Orchidaceae</taxon>
        <taxon>Vanilloideae</taxon>
        <taxon>Vanilleae</taxon>
        <taxon>Vanilla</taxon>
    </lineage>
</organism>
<feature type="repeat" description="RCC1" evidence="6">
    <location>
        <begin position="432"/>
        <end position="483"/>
    </location>
</feature>
<dbReference type="Gene3D" id="2.30.29.30">
    <property type="entry name" value="Pleckstrin-homology domain (PH domain)/Phosphotyrosine-binding domain (PTB)"/>
    <property type="match status" value="1"/>
</dbReference>
<evidence type="ECO:0000256" key="6">
    <source>
        <dbReference type="PROSITE-ProRule" id="PRU00235"/>
    </source>
</evidence>
<dbReference type="Pfam" id="PF08381">
    <property type="entry name" value="BRX"/>
    <property type="match status" value="1"/>
</dbReference>
<dbReference type="AlphaFoldDB" id="A0A835UC49"/>
<dbReference type="InterPro" id="IPR011993">
    <property type="entry name" value="PH-like_dom_sf"/>
</dbReference>
<keyword evidence="4" id="KW-0862">Zinc</keyword>
<keyword evidence="2" id="KW-0677">Repeat</keyword>
<feature type="repeat" description="RCC1" evidence="6">
    <location>
        <begin position="484"/>
        <end position="535"/>
    </location>
</feature>
<dbReference type="OrthoDB" id="591056at2759"/>
<dbReference type="CDD" id="cd00065">
    <property type="entry name" value="FYVE_like_SF"/>
    <property type="match status" value="1"/>
</dbReference>
<keyword evidence="1" id="KW-0479">Metal-binding</keyword>
<dbReference type="PROSITE" id="PS00626">
    <property type="entry name" value="RCC1_2"/>
    <property type="match status" value="2"/>
</dbReference>
<dbReference type="InterPro" id="IPR000408">
    <property type="entry name" value="Reg_chr_condens"/>
</dbReference>
<dbReference type="SUPFAM" id="SSF57903">
    <property type="entry name" value="FYVE/PHD zinc finger"/>
    <property type="match status" value="1"/>
</dbReference>
<dbReference type="InterPro" id="IPR011011">
    <property type="entry name" value="Znf_FYVE_PHD"/>
</dbReference>
<dbReference type="SUPFAM" id="SSF50729">
    <property type="entry name" value="PH domain-like"/>
    <property type="match status" value="1"/>
</dbReference>
<dbReference type="Proteomes" id="UP000636800">
    <property type="component" value="Chromosome 12"/>
</dbReference>
<dbReference type="Gene3D" id="3.30.40.10">
    <property type="entry name" value="Zinc/RING finger domain, C3HC4 (zinc finger)"/>
    <property type="match status" value="1"/>
</dbReference>
<dbReference type="CDD" id="cd13365">
    <property type="entry name" value="PH_PLC_plant-like"/>
    <property type="match status" value="1"/>
</dbReference>
<dbReference type="PROSITE" id="PS50003">
    <property type="entry name" value="PH_DOMAIN"/>
    <property type="match status" value="1"/>
</dbReference>
<dbReference type="PANTHER" id="PTHR22870:SF350">
    <property type="entry name" value="F12P19.9 PROTEIN"/>
    <property type="match status" value="1"/>
</dbReference>
<dbReference type="InterPro" id="IPR000306">
    <property type="entry name" value="Znf_FYVE"/>
</dbReference>
<dbReference type="PROSITE" id="PS51514">
    <property type="entry name" value="BRX"/>
    <property type="match status" value="1"/>
</dbReference>
<dbReference type="InterPro" id="IPR058923">
    <property type="entry name" value="RCC1-like_dom"/>
</dbReference>
<evidence type="ECO:0000259" key="8">
    <source>
        <dbReference type="PROSITE" id="PS50178"/>
    </source>
</evidence>
<reference evidence="10 11" key="1">
    <citation type="journal article" date="2020" name="Nat. Food">
        <title>A phased Vanilla planifolia genome enables genetic improvement of flavour and production.</title>
        <authorList>
            <person name="Hasing T."/>
            <person name="Tang H."/>
            <person name="Brym M."/>
            <person name="Khazi F."/>
            <person name="Huang T."/>
            <person name="Chambers A.H."/>
        </authorList>
    </citation>
    <scope>NUCLEOTIDE SEQUENCE [LARGE SCALE GENOMIC DNA]</scope>
    <source>
        <tissue evidence="10">Leaf</tissue>
    </source>
</reference>
<evidence type="ECO:0000313" key="11">
    <source>
        <dbReference type="Proteomes" id="UP000636800"/>
    </source>
</evidence>
<feature type="domain" description="FYVE-type" evidence="8">
    <location>
        <begin position="592"/>
        <end position="654"/>
    </location>
</feature>
<feature type="repeat" description="RCC1" evidence="6">
    <location>
        <begin position="536"/>
        <end position="587"/>
    </location>
</feature>
<evidence type="ECO:0000259" key="9">
    <source>
        <dbReference type="PROSITE" id="PS51514"/>
    </source>
</evidence>
<feature type="domain" description="BRX" evidence="9">
    <location>
        <begin position="918"/>
        <end position="973"/>
    </location>
</feature>
<dbReference type="InterPro" id="IPR009091">
    <property type="entry name" value="RCC1/BLIP-II"/>
</dbReference>
<keyword evidence="3 5" id="KW-0863">Zinc-finger</keyword>
<gene>
    <name evidence="10" type="ORF">HPP92_022666</name>
</gene>
<evidence type="ECO:0000256" key="4">
    <source>
        <dbReference type="ARBA" id="ARBA00022833"/>
    </source>
</evidence>
<dbReference type="PROSITE" id="PS50012">
    <property type="entry name" value="RCC1_3"/>
    <property type="match status" value="7"/>
</dbReference>
<dbReference type="Pfam" id="PF01363">
    <property type="entry name" value="FYVE"/>
    <property type="match status" value="1"/>
</dbReference>
<dbReference type="PROSITE" id="PS50178">
    <property type="entry name" value="ZF_FYVE"/>
    <property type="match status" value="1"/>
</dbReference>
<name>A0A835UC49_VANPL</name>
<protein>
    <submittedName>
        <fullName evidence="10">Uncharacterized protein</fullName>
    </submittedName>
</protein>
<dbReference type="EMBL" id="JADCNL010000012">
    <property type="protein sequence ID" value="KAG0457509.1"/>
    <property type="molecule type" value="Genomic_DNA"/>
</dbReference>
<accession>A0A835UC49</accession>
<dbReference type="PRINTS" id="PR00633">
    <property type="entry name" value="RCCNDNSATION"/>
</dbReference>
<comment type="caution">
    <text evidence="10">The sequence shown here is derived from an EMBL/GenBank/DDBJ whole genome shotgun (WGS) entry which is preliminary data.</text>
</comment>
<dbReference type="Gene3D" id="2.130.10.30">
    <property type="entry name" value="Regulator of chromosome condensation 1/beta-lactamase-inhibitor protein II"/>
    <property type="match status" value="2"/>
</dbReference>
<dbReference type="InterPro" id="IPR051210">
    <property type="entry name" value="Ub_ligase/GEF_domain"/>
</dbReference>
<sequence length="989" mass="109652">MWGRGKPMFCPFRLSTDEKYLIWYSGEKEKCLQLSCVSNIVLGQKTANFLRHLKPEKEYHSFSLIYQNNERSLDLICKDKEQAECWVLGLTSLLSIYPHIRPLACLKTGRVAHSCVNSPICNVPTNYELELLHHLSRFPQNMCSVYGSPPRKLLEKYGSEGFFDSSNLFYSSRQRTLSNVQRLMDEKLPILSNKFSVGLKNGKGDSLKDIFMWGEGVGLFFGDRSNAFDTNGMKVDVLLPKLLESTRMVDVESISCGEKHAALVTKHGEVFCWGEGNGGKLGNKISVDVTHPKIVESLGGAFVQKIACSSVHTCAVTSSGELYTWGKSLVNEGGDSSYWIPHKLCNLDRVKVLKVACGESHSAIVSTSGQLFTYGEGLFGALGHGNLQSSSQPKEVESLKGLRVKSVACGPWHTAAIVEIIVSRFKSNSTSGKLFTWGDGDKGKLGHADKERKLLPTCIASLVDCDFVQVSCGRTITVALTVNGMVFTMGSAMFGQLGNPWAEDTSITTVEGCLKNEFVKNVSSGAFHVGVLTTKGNVYTWGKGENGRLGLGDTKDRESPCLVEALRDRDVQTLVCGSSFTAAVCLHKSCTSKEQSLCTGCGAEFGFTKRKHNCYNCGCAFCHSCSSRKAMNASLAPSKVTRSRVCDMCFARLEKLTKPRVNDEVTITRQFSMTEKGLSDAKIMKDEAFFSLPKIFTPKLYNHHEPIFVEGKATFTQSEVHKDKSSLLGGASKWGQVSCPPQFKSFMTEEPMAFVPKSKEGTSDDALVSTLDHPKSTLSRGASLKANVSEPNKALTEELQRLHSKAVEVAQQCRSRSLKLQQYNGRIKENWLLARDEAAKCNAATSFIKVLKAQMSALSETMTRDGAEDKGSAIGHEVTRESTDPMDASAVQNSLRYTKGCHEIEKEARICSSNGSRHEWVEQYELGVYVSFTILPNGQKGLKRLRFSRRRFNRKQAERWWEENRFRILQQYSIQLIDTTPTRNYTHSS</sequence>
<evidence type="ECO:0000256" key="1">
    <source>
        <dbReference type="ARBA" id="ARBA00022723"/>
    </source>
</evidence>
<evidence type="ECO:0000256" key="5">
    <source>
        <dbReference type="PROSITE-ProRule" id="PRU00091"/>
    </source>
</evidence>
<keyword evidence="11" id="KW-1185">Reference proteome</keyword>
<feature type="domain" description="PH" evidence="7">
    <location>
        <begin position="1"/>
        <end position="95"/>
    </location>
</feature>
<feature type="repeat" description="RCC1" evidence="6">
    <location>
        <begin position="208"/>
        <end position="267"/>
    </location>
</feature>
<evidence type="ECO:0000256" key="3">
    <source>
        <dbReference type="ARBA" id="ARBA00022771"/>
    </source>
</evidence>
<dbReference type="PANTHER" id="PTHR22870">
    <property type="entry name" value="REGULATOR OF CHROMOSOME CONDENSATION"/>
    <property type="match status" value="1"/>
</dbReference>
<evidence type="ECO:0000256" key="2">
    <source>
        <dbReference type="ARBA" id="ARBA00022737"/>
    </source>
</evidence>
<dbReference type="Pfam" id="PF25390">
    <property type="entry name" value="WD40_RLD"/>
    <property type="match status" value="1"/>
</dbReference>
<feature type="repeat" description="RCC1" evidence="6">
    <location>
        <begin position="369"/>
        <end position="420"/>
    </location>
</feature>
<feature type="repeat" description="RCC1" evidence="6">
    <location>
        <begin position="268"/>
        <end position="319"/>
    </location>
</feature>
<feature type="repeat" description="RCC1" evidence="6">
    <location>
        <begin position="320"/>
        <end position="368"/>
    </location>
</feature>
<evidence type="ECO:0000313" key="10">
    <source>
        <dbReference type="EMBL" id="KAG0457509.1"/>
    </source>
</evidence>